<evidence type="ECO:0000313" key="3">
    <source>
        <dbReference type="Proteomes" id="UP000614410"/>
    </source>
</evidence>
<evidence type="ECO:0000313" key="2">
    <source>
        <dbReference type="EMBL" id="MBJ7609544.1"/>
    </source>
</evidence>
<protein>
    <submittedName>
        <fullName evidence="2">Uncharacterized protein</fullName>
    </submittedName>
</protein>
<evidence type="ECO:0000256" key="1">
    <source>
        <dbReference type="SAM" id="Phobius"/>
    </source>
</evidence>
<comment type="caution">
    <text evidence="2">The sequence shown here is derived from an EMBL/GenBank/DDBJ whole genome shotgun (WGS) entry which is preliminary data.</text>
</comment>
<feature type="transmembrane region" description="Helical" evidence="1">
    <location>
        <begin position="41"/>
        <end position="61"/>
    </location>
</feature>
<reference evidence="2 3" key="1">
    <citation type="submission" date="2020-10" db="EMBL/GenBank/DDBJ databases">
        <title>Ca. Dormibacterota MAGs.</title>
        <authorList>
            <person name="Montgomery K."/>
        </authorList>
    </citation>
    <scope>NUCLEOTIDE SEQUENCE [LARGE SCALE GENOMIC DNA]</scope>
    <source>
        <strain evidence="2">Mitchell_Peninsula_5</strain>
    </source>
</reference>
<keyword evidence="1" id="KW-1133">Transmembrane helix</keyword>
<name>A0A934KNA9_9BACT</name>
<sequence length="66" mass="7046">MSRTPPLAILLGLLGVLFVAFAVFYATTDTSLLASAVARHYKHAVVALVLAVLCFVGANFARRRAI</sequence>
<proteinExistence type="predicted"/>
<dbReference type="Proteomes" id="UP000614410">
    <property type="component" value="Unassembled WGS sequence"/>
</dbReference>
<keyword evidence="1" id="KW-0472">Membrane</keyword>
<dbReference type="EMBL" id="JAEKNN010000046">
    <property type="protein sequence ID" value="MBJ7609544.1"/>
    <property type="molecule type" value="Genomic_DNA"/>
</dbReference>
<dbReference type="AlphaFoldDB" id="A0A934KNA9"/>
<keyword evidence="1" id="KW-0812">Transmembrane</keyword>
<accession>A0A934KNA9</accession>
<gene>
    <name evidence="2" type="ORF">JF887_08985</name>
</gene>
<organism evidence="2 3">
    <name type="scientific">Candidatus Amunia macphersoniae</name>
    <dbReference type="NCBI Taxonomy" id="3127014"/>
    <lineage>
        <taxon>Bacteria</taxon>
        <taxon>Bacillati</taxon>
        <taxon>Candidatus Dormiibacterota</taxon>
        <taxon>Candidatus Dormibacteria</taxon>
        <taxon>Candidatus Aeolococcales</taxon>
        <taxon>Candidatus Aeolococcaceae</taxon>
        <taxon>Candidatus Amunia</taxon>
    </lineage>
</organism>